<dbReference type="InterPro" id="IPR008067">
    <property type="entry name" value="Cyt_P450_E_grp-I_CYP2A-like"/>
</dbReference>
<keyword evidence="5 13" id="KW-0349">Heme</keyword>
<dbReference type="Gene3D" id="1.10.630.10">
    <property type="entry name" value="Cytochrome P450"/>
    <property type="match status" value="1"/>
</dbReference>
<reference evidence="17" key="1">
    <citation type="journal article" date="2017" name="Nat. Commun.">
        <title>The North American bullfrog draft genome provides insight into hormonal regulation of long noncoding RNA.</title>
        <authorList>
            <person name="Hammond S.A."/>
            <person name="Warren R.L."/>
            <person name="Vandervalk B.P."/>
            <person name="Kucuk E."/>
            <person name="Khan H."/>
            <person name="Gibb E.A."/>
            <person name="Pandoh P."/>
            <person name="Kirk H."/>
            <person name="Zhao Y."/>
            <person name="Jones M."/>
            <person name="Mungall A.J."/>
            <person name="Coope R."/>
            <person name="Pleasance S."/>
            <person name="Moore R.A."/>
            <person name="Holt R.A."/>
            <person name="Round J.M."/>
            <person name="Ohora S."/>
            <person name="Walle B.V."/>
            <person name="Veldhoen N."/>
            <person name="Helbing C.C."/>
            <person name="Birol I."/>
        </authorList>
    </citation>
    <scope>NUCLEOTIDE SEQUENCE [LARGE SCALE GENOMIC DNA]</scope>
</reference>
<dbReference type="InterPro" id="IPR050182">
    <property type="entry name" value="Cytochrome_P450_fam2"/>
</dbReference>
<evidence type="ECO:0000256" key="8">
    <source>
        <dbReference type="ARBA" id="ARBA00022848"/>
    </source>
</evidence>
<evidence type="ECO:0000256" key="5">
    <source>
        <dbReference type="ARBA" id="ARBA00022617"/>
    </source>
</evidence>
<dbReference type="PRINTS" id="PR00385">
    <property type="entry name" value="P450"/>
</dbReference>
<dbReference type="InterPro" id="IPR017972">
    <property type="entry name" value="Cyt_P450_CS"/>
</dbReference>
<gene>
    <name evidence="16" type="ORF">AB205_0042540</name>
</gene>
<dbReference type="PRINTS" id="PR00463">
    <property type="entry name" value="EP450I"/>
</dbReference>
<reference evidence="16" key="2">
    <citation type="submission" date="2017-08" db="EMBL/GenBank/DDBJ databases">
        <title>Assembly of the North American Bullfrog Genome.</title>
        <authorList>
            <person name="Warren R.L."/>
            <person name="Vandervalk B.P."/>
            <person name="Kucuk E."/>
            <person name="Birol I."/>
            <person name="Helbing C."/>
            <person name="Pandoh P."/>
            <person name="Behsaz B."/>
            <person name="Mohamadi H."/>
            <person name="Chu J."/>
            <person name="Jackman S."/>
            <person name="Hammond S.A."/>
            <person name="Veldhoen N."/>
            <person name="Kirk H."/>
            <person name="Zhao Y."/>
            <person name="Coope R."/>
            <person name="Pleasance S."/>
            <person name="Moore R."/>
            <person name="Holt R."/>
        </authorList>
    </citation>
    <scope>NUCLEOTIDE SEQUENCE</scope>
    <source>
        <strain evidence="16">Bruno</strain>
        <tissue evidence="16">Liver</tissue>
    </source>
</reference>
<feature type="binding site" description="axial binding residue" evidence="13">
    <location>
        <position position="439"/>
    </location>
    <ligand>
        <name>heme</name>
        <dbReference type="ChEBI" id="CHEBI:30413"/>
    </ligand>
    <ligandPart>
        <name>Fe</name>
        <dbReference type="ChEBI" id="CHEBI:18248"/>
    </ligandPart>
</feature>
<comment type="cofactor">
    <cofactor evidence="1 13">
        <name>heme</name>
        <dbReference type="ChEBI" id="CHEBI:30413"/>
    </cofactor>
</comment>
<dbReference type="Proteomes" id="UP000228934">
    <property type="component" value="Unassembled WGS sequence"/>
</dbReference>
<dbReference type="Pfam" id="PF00067">
    <property type="entry name" value="p450"/>
    <property type="match status" value="1"/>
</dbReference>
<dbReference type="SUPFAM" id="SSF48264">
    <property type="entry name" value="Cytochrome P450"/>
    <property type="match status" value="1"/>
</dbReference>
<dbReference type="PANTHER" id="PTHR24300:SF153">
    <property type="entry name" value="CYTOCHROME P450 2G1-LIKE-RELATED"/>
    <property type="match status" value="1"/>
</dbReference>
<evidence type="ECO:0000256" key="12">
    <source>
        <dbReference type="ARBA" id="ARBA00023136"/>
    </source>
</evidence>
<dbReference type="GO" id="GO:0020037">
    <property type="term" value="F:heme binding"/>
    <property type="evidence" value="ECO:0007669"/>
    <property type="project" value="InterPro"/>
</dbReference>
<evidence type="ECO:0000313" key="17">
    <source>
        <dbReference type="Proteomes" id="UP000228934"/>
    </source>
</evidence>
<evidence type="ECO:0000256" key="14">
    <source>
        <dbReference type="RuleBase" id="RU000461"/>
    </source>
</evidence>
<evidence type="ECO:0000256" key="2">
    <source>
        <dbReference type="ARBA" id="ARBA00004524"/>
    </source>
</evidence>
<dbReference type="GO" id="GO:0005506">
    <property type="term" value="F:iron ion binding"/>
    <property type="evidence" value="ECO:0007669"/>
    <property type="project" value="InterPro"/>
</dbReference>
<keyword evidence="7" id="KW-0256">Endoplasmic reticulum</keyword>
<dbReference type="EMBL" id="KV927678">
    <property type="protein sequence ID" value="PIO33476.1"/>
    <property type="molecule type" value="Genomic_DNA"/>
</dbReference>
<keyword evidence="11 14" id="KW-0503">Monooxygenase</keyword>
<dbReference type="GO" id="GO:0005789">
    <property type="term" value="C:endoplasmic reticulum membrane"/>
    <property type="evidence" value="ECO:0007669"/>
    <property type="project" value="UniProtKB-SubCell"/>
</dbReference>
<evidence type="ECO:0000256" key="7">
    <source>
        <dbReference type="ARBA" id="ARBA00022824"/>
    </source>
</evidence>
<dbReference type="InterPro" id="IPR002401">
    <property type="entry name" value="Cyt_P450_E_grp-I"/>
</dbReference>
<dbReference type="EMBL" id="KV927678">
    <property type="protein sequence ID" value="PIO33474.1"/>
    <property type="molecule type" value="Genomic_DNA"/>
</dbReference>
<dbReference type="PANTHER" id="PTHR24300">
    <property type="entry name" value="CYTOCHROME P450 508A4-RELATED"/>
    <property type="match status" value="1"/>
</dbReference>
<sequence length="494" mass="55953">MEFGGVGTLILAVCITFLMFFMMWINYSKRKDLPPGPTPLPLLGNILQVNIKELPQSLLKLAKIHGDVFTVHLGSRRVVVLHGCDAVKEALVDNADVFSDRGKVPAAEFAFKGYGIFLSNGERWKQLRRFSLTTLRNFGMGKRSIEERILEESQCLGVEFRKKAGSPIDPTYLLTLAVSNVICSIVFGERFDYEDKNFLGLLAMLKESFRIINSLVGQLLNAFPKLFHHMPGPLQKAWKNLSTLKAFVMDKVKEHQETLDQNCPRDFIDCYLIKMEEEKDNPNTEFHFENLFATVMNLFSAGTETTSTTIRLGLRIFLKHPDILAKVQEEINQVIGPDRLPSVEDRSKMPFMDAVIHEIQRFADIAPLGAPHAAAKTTSFRGYTIPKGTTVFPLLTSVLKDPKYFHNPHLFDPNRFLDEKGQFKKNEAFMAFSTGRRICLGEGMARMEIFLFLIVILQNFTLKSEEDPSTIDLSPLPNSNGSIHRSFEICLVPR</sequence>
<comment type="subcellular location">
    <subcellularLocation>
        <location evidence="3">Endoplasmic reticulum membrane</location>
    </subcellularLocation>
    <subcellularLocation>
        <location evidence="2">Microsome membrane</location>
    </subcellularLocation>
</comment>
<keyword evidence="17" id="KW-1185">Reference proteome</keyword>
<dbReference type="FunFam" id="1.10.630.10:FF:000001">
    <property type="entry name" value="Cytochrome P450, family 2"/>
    <property type="match status" value="1"/>
</dbReference>
<evidence type="ECO:0000256" key="15">
    <source>
        <dbReference type="SAM" id="Phobius"/>
    </source>
</evidence>
<proteinExistence type="inferred from homology"/>
<keyword evidence="9 14" id="KW-0560">Oxidoreductase</keyword>
<comment type="similarity">
    <text evidence="4 14">Belongs to the cytochrome P450 family.</text>
</comment>
<evidence type="ECO:0000256" key="13">
    <source>
        <dbReference type="PIRSR" id="PIRSR602401-1"/>
    </source>
</evidence>
<feature type="transmembrane region" description="Helical" evidence="15">
    <location>
        <begin position="6"/>
        <end position="25"/>
    </location>
</feature>
<dbReference type="InterPro" id="IPR001128">
    <property type="entry name" value="Cyt_P450"/>
</dbReference>
<keyword evidence="10 13" id="KW-0408">Iron</keyword>
<dbReference type="InterPro" id="IPR036396">
    <property type="entry name" value="Cyt_P450_sf"/>
</dbReference>
<dbReference type="GO" id="GO:0016712">
    <property type="term" value="F:oxidoreductase activity, acting on paired donors, with incorporation or reduction of molecular oxygen, reduced flavin or flavoprotein as one donor, and incorporation of one atom of oxygen"/>
    <property type="evidence" value="ECO:0007669"/>
    <property type="project" value="InterPro"/>
</dbReference>
<evidence type="ECO:0000256" key="6">
    <source>
        <dbReference type="ARBA" id="ARBA00022723"/>
    </source>
</evidence>
<keyword evidence="15" id="KW-0812">Transmembrane</keyword>
<dbReference type="GO" id="GO:0008392">
    <property type="term" value="F:arachidonate epoxygenase activity"/>
    <property type="evidence" value="ECO:0007669"/>
    <property type="project" value="TreeGrafter"/>
</dbReference>
<evidence type="ECO:0000256" key="9">
    <source>
        <dbReference type="ARBA" id="ARBA00023002"/>
    </source>
</evidence>
<organism evidence="16 17">
    <name type="scientific">Aquarana catesbeiana</name>
    <name type="common">American bullfrog</name>
    <name type="synonym">Rana catesbeiana</name>
    <dbReference type="NCBI Taxonomy" id="8400"/>
    <lineage>
        <taxon>Eukaryota</taxon>
        <taxon>Metazoa</taxon>
        <taxon>Chordata</taxon>
        <taxon>Craniata</taxon>
        <taxon>Vertebrata</taxon>
        <taxon>Euteleostomi</taxon>
        <taxon>Amphibia</taxon>
        <taxon>Batrachia</taxon>
        <taxon>Anura</taxon>
        <taxon>Neobatrachia</taxon>
        <taxon>Ranoidea</taxon>
        <taxon>Ranidae</taxon>
        <taxon>Aquarana</taxon>
    </lineage>
</organism>
<dbReference type="GO" id="GO:0019373">
    <property type="term" value="P:epoxygenase P450 pathway"/>
    <property type="evidence" value="ECO:0007669"/>
    <property type="project" value="TreeGrafter"/>
</dbReference>
<dbReference type="GO" id="GO:0006805">
    <property type="term" value="P:xenobiotic metabolic process"/>
    <property type="evidence" value="ECO:0007669"/>
    <property type="project" value="TreeGrafter"/>
</dbReference>
<name>A0A2G9S001_AQUCT</name>
<dbReference type="PROSITE" id="PS00086">
    <property type="entry name" value="CYTOCHROME_P450"/>
    <property type="match status" value="1"/>
</dbReference>
<dbReference type="CDD" id="cd11026">
    <property type="entry name" value="CYP2"/>
    <property type="match status" value="1"/>
</dbReference>
<keyword evidence="15" id="KW-1133">Transmembrane helix</keyword>
<keyword evidence="6 13" id="KW-0479">Metal-binding</keyword>
<accession>A0A2G9S001</accession>
<evidence type="ECO:0000256" key="11">
    <source>
        <dbReference type="ARBA" id="ARBA00023033"/>
    </source>
</evidence>
<evidence type="ECO:0000256" key="1">
    <source>
        <dbReference type="ARBA" id="ARBA00001971"/>
    </source>
</evidence>
<dbReference type="PRINTS" id="PR01684">
    <property type="entry name" value="EP450ICYP2A"/>
</dbReference>
<protein>
    <submittedName>
        <fullName evidence="16">Cytochrome P450 2C8</fullName>
    </submittedName>
</protein>
<evidence type="ECO:0000256" key="4">
    <source>
        <dbReference type="ARBA" id="ARBA00010617"/>
    </source>
</evidence>
<keyword evidence="12 15" id="KW-0472">Membrane</keyword>
<evidence type="ECO:0000256" key="10">
    <source>
        <dbReference type="ARBA" id="ARBA00023004"/>
    </source>
</evidence>
<dbReference type="OrthoDB" id="1055148at2759"/>
<evidence type="ECO:0000256" key="3">
    <source>
        <dbReference type="ARBA" id="ARBA00004586"/>
    </source>
</evidence>
<keyword evidence="8" id="KW-0492">Microsome</keyword>
<dbReference type="AlphaFoldDB" id="A0A2G9S001"/>
<evidence type="ECO:0000313" key="16">
    <source>
        <dbReference type="EMBL" id="PIO33476.1"/>
    </source>
</evidence>